<dbReference type="KEGG" id="phu:Phum_PHUM092780"/>
<dbReference type="GeneID" id="8238016"/>
<protein>
    <submittedName>
        <fullName evidence="2 3">Uncharacterized protein</fullName>
    </submittedName>
</protein>
<reference evidence="3" key="3">
    <citation type="submission" date="2020-05" db="UniProtKB">
        <authorList>
            <consortium name="EnsemblMetazoa"/>
        </authorList>
    </citation>
    <scope>IDENTIFICATION</scope>
    <source>
        <strain evidence="3">USDA</strain>
    </source>
</reference>
<dbReference type="VEuPathDB" id="VectorBase:PHUM092780"/>
<feature type="compositionally biased region" description="Polar residues" evidence="1">
    <location>
        <begin position="78"/>
        <end position="94"/>
    </location>
</feature>
<dbReference type="EMBL" id="AAZO01001106">
    <property type="status" value="NOT_ANNOTATED_CDS"/>
    <property type="molecule type" value="Genomic_DNA"/>
</dbReference>
<evidence type="ECO:0000313" key="2">
    <source>
        <dbReference type="EMBL" id="EEB11160.1"/>
    </source>
</evidence>
<evidence type="ECO:0000313" key="3">
    <source>
        <dbReference type="EnsemblMetazoa" id="PHUM092780-PA"/>
    </source>
</evidence>
<gene>
    <name evidence="3" type="primary">8238016</name>
    <name evidence="2" type="ORF">Phum_PHUM092780</name>
</gene>
<reference evidence="2" key="1">
    <citation type="submission" date="2007-04" db="EMBL/GenBank/DDBJ databases">
        <title>Annotation of Pediculus humanus corporis strain USDA.</title>
        <authorList>
            <person name="Kirkness E."/>
            <person name="Hannick L."/>
            <person name="Hass B."/>
            <person name="Bruggner R."/>
            <person name="Lawson D."/>
            <person name="Bidwell S."/>
            <person name="Joardar V."/>
            <person name="Caler E."/>
            <person name="Walenz B."/>
            <person name="Inman J."/>
            <person name="Schobel S."/>
            <person name="Galinsky K."/>
            <person name="Amedeo P."/>
            <person name="Strausberg R."/>
        </authorList>
    </citation>
    <scope>NUCLEOTIDE SEQUENCE</scope>
    <source>
        <strain evidence="2">USDA</strain>
    </source>
</reference>
<dbReference type="Proteomes" id="UP000009046">
    <property type="component" value="Unassembled WGS sequence"/>
</dbReference>
<dbReference type="RefSeq" id="XP_002423898.1">
    <property type="nucleotide sequence ID" value="XM_002423853.1"/>
</dbReference>
<dbReference type="EnsemblMetazoa" id="PHUM092780-RA">
    <property type="protein sequence ID" value="PHUM092780-PA"/>
    <property type="gene ID" value="PHUM092780"/>
</dbReference>
<dbReference type="HOGENOM" id="CLU_1262905_0_0_1"/>
<dbReference type="InParanoid" id="E0VCQ4"/>
<proteinExistence type="predicted"/>
<name>E0VCQ4_PEDHC</name>
<reference evidence="2" key="2">
    <citation type="submission" date="2007-04" db="EMBL/GenBank/DDBJ databases">
        <title>The genome of the human body louse.</title>
        <authorList>
            <consortium name="The Human Body Louse Genome Consortium"/>
            <person name="Kirkness E."/>
            <person name="Walenz B."/>
            <person name="Hass B."/>
            <person name="Bruggner R."/>
            <person name="Strausberg R."/>
        </authorList>
    </citation>
    <scope>NUCLEOTIDE SEQUENCE</scope>
    <source>
        <strain evidence="2">USDA</strain>
    </source>
</reference>
<evidence type="ECO:0000256" key="1">
    <source>
        <dbReference type="SAM" id="MobiDB-lite"/>
    </source>
</evidence>
<dbReference type="AlphaFoldDB" id="E0VCQ4"/>
<organism>
    <name type="scientific">Pediculus humanus subsp. corporis</name>
    <name type="common">Body louse</name>
    <dbReference type="NCBI Taxonomy" id="121224"/>
    <lineage>
        <taxon>Eukaryota</taxon>
        <taxon>Metazoa</taxon>
        <taxon>Ecdysozoa</taxon>
        <taxon>Arthropoda</taxon>
        <taxon>Hexapoda</taxon>
        <taxon>Insecta</taxon>
        <taxon>Pterygota</taxon>
        <taxon>Neoptera</taxon>
        <taxon>Paraneoptera</taxon>
        <taxon>Psocodea</taxon>
        <taxon>Troctomorpha</taxon>
        <taxon>Phthiraptera</taxon>
        <taxon>Anoplura</taxon>
        <taxon>Pediculidae</taxon>
        <taxon>Pediculus</taxon>
    </lineage>
</organism>
<feature type="compositionally biased region" description="Low complexity" evidence="1">
    <location>
        <begin position="173"/>
        <end position="191"/>
    </location>
</feature>
<dbReference type="EMBL" id="DS235061">
    <property type="protein sequence ID" value="EEB11160.1"/>
    <property type="molecule type" value="Genomic_DNA"/>
</dbReference>
<feature type="region of interest" description="Disordered" evidence="1">
    <location>
        <begin position="78"/>
        <end position="219"/>
    </location>
</feature>
<accession>E0VCQ4</accession>
<evidence type="ECO:0000313" key="4">
    <source>
        <dbReference type="Proteomes" id="UP000009046"/>
    </source>
</evidence>
<feature type="compositionally biased region" description="Basic and acidic residues" evidence="1">
    <location>
        <begin position="193"/>
        <end position="205"/>
    </location>
</feature>
<dbReference type="CTD" id="8238016"/>
<sequence>MARKSPSTVPIVRATSEEGCGGATSTLIRTHIQHCPEPICQDPIMVAHIDGSYDTEMDSYNIFSTRTTMESIAQITSQDSFSQSVKTPPDTFQPTMPRKREKSQESFYSIGGTSKPMESFHHHQHHQMPKANTLSRHHVKTIEVPRVPDTYSKTLNRSKSKERNYEPFMFRTQQQQQQQQQPHLQSQSPSSEHNNKTSVPDKNDLLPDLSEAGYMITEL</sequence>
<keyword evidence="4" id="KW-1185">Reference proteome</keyword>